<dbReference type="EMBL" id="CAXLJM020000068">
    <property type="protein sequence ID" value="CAL8124483.1"/>
    <property type="molecule type" value="Genomic_DNA"/>
</dbReference>
<dbReference type="InterPro" id="IPR019734">
    <property type="entry name" value="TPR_rpt"/>
</dbReference>
<keyword evidence="1" id="KW-0677">Repeat</keyword>
<keyword evidence="6" id="KW-1185">Reference proteome</keyword>
<evidence type="ECO:0000313" key="6">
    <source>
        <dbReference type="Proteomes" id="UP001642540"/>
    </source>
</evidence>
<keyword evidence="2 3" id="KW-0802">TPR repeat</keyword>
<feature type="repeat" description="TPR" evidence="3">
    <location>
        <begin position="281"/>
        <end position="314"/>
    </location>
</feature>
<protein>
    <submittedName>
        <fullName evidence="5">Uncharacterized protein</fullName>
    </submittedName>
</protein>
<accession>A0ABP1RF00</accession>
<reference evidence="5 6" key="1">
    <citation type="submission" date="2024-08" db="EMBL/GenBank/DDBJ databases">
        <authorList>
            <person name="Cucini C."/>
            <person name="Frati F."/>
        </authorList>
    </citation>
    <scope>NUCLEOTIDE SEQUENCE [LARGE SCALE GENOMIC DNA]</scope>
</reference>
<dbReference type="SUPFAM" id="SSF48452">
    <property type="entry name" value="TPR-like"/>
    <property type="match status" value="2"/>
</dbReference>
<evidence type="ECO:0000256" key="1">
    <source>
        <dbReference type="ARBA" id="ARBA00022737"/>
    </source>
</evidence>
<dbReference type="Gene3D" id="1.25.40.10">
    <property type="entry name" value="Tetratricopeptide repeat domain"/>
    <property type="match status" value="2"/>
</dbReference>
<dbReference type="PANTHER" id="PTHR45831:SF2">
    <property type="entry name" value="LD24721P"/>
    <property type="match status" value="1"/>
</dbReference>
<dbReference type="PROSITE" id="PS50005">
    <property type="entry name" value="TPR"/>
    <property type="match status" value="1"/>
</dbReference>
<evidence type="ECO:0000256" key="3">
    <source>
        <dbReference type="PROSITE-ProRule" id="PRU00339"/>
    </source>
</evidence>
<comment type="caution">
    <text evidence="5">The sequence shown here is derived from an EMBL/GenBank/DDBJ whole genome shotgun (WGS) entry which is preliminary data.</text>
</comment>
<dbReference type="InterPro" id="IPR011990">
    <property type="entry name" value="TPR-like_helical_dom_sf"/>
</dbReference>
<organism evidence="5 6">
    <name type="scientific">Orchesella dallaii</name>
    <dbReference type="NCBI Taxonomy" id="48710"/>
    <lineage>
        <taxon>Eukaryota</taxon>
        <taxon>Metazoa</taxon>
        <taxon>Ecdysozoa</taxon>
        <taxon>Arthropoda</taxon>
        <taxon>Hexapoda</taxon>
        <taxon>Collembola</taxon>
        <taxon>Entomobryomorpha</taxon>
        <taxon>Entomobryoidea</taxon>
        <taxon>Orchesellidae</taxon>
        <taxon>Orchesellinae</taxon>
        <taxon>Orchesella</taxon>
    </lineage>
</organism>
<feature type="compositionally biased region" description="Low complexity" evidence="4">
    <location>
        <begin position="965"/>
        <end position="976"/>
    </location>
</feature>
<name>A0ABP1RF00_9HEXA</name>
<gene>
    <name evidence="5" type="ORF">ODALV1_LOCUS20627</name>
</gene>
<dbReference type="InterPro" id="IPR047150">
    <property type="entry name" value="SGT"/>
</dbReference>
<dbReference type="Proteomes" id="UP001642540">
    <property type="component" value="Unassembled WGS sequence"/>
</dbReference>
<dbReference type="PANTHER" id="PTHR45831">
    <property type="entry name" value="LD24721P"/>
    <property type="match status" value="1"/>
</dbReference>
<sequence>MLTATVKIKMDPCNGESYFYKLDNLLLNSLEIIRNLFKDKWFIVTRGTNWKSTEEQGKLLMNIISPKSVFFRWFPFLQSVYLYFQNFPVGVIAKGCLEDWDLSILSLILQHLRAPDLYQDDFDGLKALTELRNALNNNPQKTLSSEEYNEKVEILKKSLLNVRVEDVEIEKLINRAGVSCSATAMELQSKLLVEADCHLAKEEFDKAIEFYDKAITTPNQPLIIHQAVVFEKRAECYMKIAQRIEVETMSDLTTADREKNELYEKAIADAVDALDRNITCWNAHYILGQCFTFTKHFLPAIFHYKRALTIGPQSSQKQVKMELESCKALAGLNPTIEKENNNPWTLGLNAAFKAEVKETLFSCSSFEVHESSMGAQMNESLRDTLRLTRLFEKFPFKKAEEKEFLNTVYKIVTASDNVFIHACFSILPRSIADNIKTIVCQMYNEKCKNNTEANEEDMKIRFCYIHFSAPCGCNCDTSNKKQVLGLGENYLELAIEGLQMYPNNPHYHELVADAYRPPLTDFASGLRYAEEGLKRFPNHLGLLYIKATYTDYCDTVGPAKVIQAYRDFLIKAPHDHPNVPNGYFGIARLYGRDVFSTDGRKQNRGVKQVKRYCWFANAIEECSGVSSVGVSAGNKEIVERVASELEKSETEVSNSNDDPNCMQVEELGGWMTLAMNFSILYNKAMEGSSIVGEVKKKMVGAESLTQALEQEGALSEIEKEFIVVQLYRIATPDFDFFSIPTNLYGKLQSVVGELFEKKCGNEVTNDDMRIRFCYVGFNLGLAQMQLNESPKDLGTVGVKLLKEGIEMYPDNSHYYQLLCGIFAFLEDYESGLLYVTQGLKKFPDCEGLFYLKAVLLQLQQGSQTKEQSEEVITAYNEFLKKVPKDHRKVPHTYYGIGCEYIRDLFEGNEAEKSQAGELIKRYYQKGLESEKYLLPCHLNSSFATNKGREVISYLVRLIDSNVLPRSSLSPTSPSPTEAAAEGNGNVDSADPTFGDIFNKVLQLPLTPNLNSLFQRQAKQLKQLPRSQIACQNLQI</sequence>
<evidence type="ECO:0000256" key="4">
    <source>
        <dbReference type="SAM" id="MobiDB-lite"/>
    </source>
</evidence>
<proteinExistence type="predicted"/>
<evidence type="ECO:0000313" key="5">
    <source>
        <dbReference type="EMBL" id="CAL8124483.1"/>
    </source>
</evidence>
<feature type="region of interest" description="Disordered" evidence="4">
    <location>
        <begin position="965"/>
        <end position="985"/>
    </location>
</feature>
<evidence type="ECO:0000256" key="2">
    <source>
        <dbReference type="ARBA" id="ARBA00022803"/>
    </source>
</evidence>